<feature type="compositionally biased region" description="Basic residues" evidence="3">
    <location>
        <begin position="631"/>
        <end position="687"/>
    </location>
</feature>
<feature type="region of interest" description="Disordered" evidence="3">
    <location>
        <begin position="1207"/>
        <end position="1238"/>
    </location>
</feature>
<dbReference type="Gene3D" id="1.10.10.790">
    <property type="entry name" value="Surp module"/>
    <property type="match status" value="1"/>
</dbReference>
<dbReference type="InterPro" id="IPR052650">
    <property type="entry name" value="Zinc_finger_CCCH"/>
</dbReference>
<dbReference type="PROSITE" id="PS50128">
    <property type="entry name" value="SURP"/>
    <property type="match status" value="1"/>
</dbReference>
<dbReference type="PANTHER" id="PTHR36886">
    <property type="entry name" value="PROTEIN FRIGIDA-ESSENTIAL 1"/>
    <property type="match status" value="1"/>
</dbReference>
<name>A0A803N348_CHEQI</name>
<evidence type="ECO:0000256" key="3">
    <source>
        <dbReference type="SAM" id="MobiDB-lite"/>
    </source>
</evidence>
<evidence type="ECO:0000313" key="6">
    <source>
        <dbReference type="EnsemblPlants" id="AUR62039650-RA:cds"/>
    </source>
</evidence>
<dbReference type="EnsemblPlants" id="AUR62039650-RA">
    <property type="protein sequence ID" value="AUR62039650-RA:cds"/>
    <property type="gene ID" value="AUR62039650"/>
</dbReference>
<feature type="domain" description="C3H1-type" evidence="4">
    <location>
        <begin position="704"/>
        <end position="731"/>
    </location>
</feature>
<accession>A0A803N348</accession>
<dbReference type="Pfam" id="PF01805">
    <property type="entry name" value="Surp"/>
    <property type="match status" value="1"/>
</dbReference>
<feature type="region of interest" description="Disordered" evidence="3">
    <location>
        <begin position="422"/>
        <end position="701"/>
    </location>
</feature>
<organism evidence="6 7">
    <name type="scientific">Chenopodium quinoa</name>
    <name type="common">Quinoa</name>
    <dbReference type="NCBI Taxonomy" id="63459"/>
    <lineage>
        <taxon>Eukaryota</taxon>
        <taxon>Viridiplantae</taxon>
        <taxon>Streptophyta</taxon>
        <taxon>Embryophyta</taxon>
        <taxon>Tracheophyta</taxon>
        <taxon>Spermatophyta</taxon>
        <taxon>Magnoliopsida</taxon>
        <taxon>eudicotyledons</taxon>
        <taxon>Gunneridae</taxon>
        <taxon>Pentapetalae</taxon>
        <taxon>Caryophyllales</taxon>
        <taxon>Chenopodiaceae</taxon>
        <taxon>Chenopodioideae</taxon>
        <taxon>Atripliceae</taxon>
        <taxon>Chenopodium</taxon>
    </lineage>
</organism>
<evidence type="ECO:0000256" key="1">
    <source>
        <dbReference type="ARBA" id="ARBA00022664"/>
    </source>
</evidence>
<dbReference type="PANTHER" id="PTHR36886:SF7">
    <property type="entry name" value="EXPRESSED PROTEIN"/>
    <property type="match status" value="1"/>
</dbReference>
<dbReference type="GO" id="GO:0006397">
    <property type="term" value="P:mRNA processing"/>
    <property type="evidence" value="ECO:0007669"/>
    <property type="project" value="UniProtKB-KW"/>
</dbReference>
<feature type="zinc finger region" description="C3H1-type" evidence="2">
    <location>
        <begin position="1503"/>
        <end position="1533"/>
    </location>
</feature>
<evidence type="ECO:0000313" key="7">
    <source>
        <dbReference type="Proteomes" id="UP000596660"/>
    </source>
</evidence>
<keyword evidence="2" id="KW-0863">Zinc-finger</keyword>
<feature type="compositionally biased region" description="Basic and acidic residues" evidence="3">
    <location>
        <begin position="595"/>
        <end position="621"/>
    </location>
</feature>
<feature type="region of interest" description="Disordered" evidence="3">
    <location>
        <begin position="1761"/>
        <end position="1785"/>
    </location>
</feature>
<dbReference type="Gramene" id="AUR62039650-RA">
    <property type="protein sequence ID" value="AUR62039650-RA:cds"/>
    <property type="gene ID" value="AUR62039650"/>
</dbReference>
<protein>
    <recommendedName>
        <fullName evidence="8">C3H1-type domain-containing protein</fullName>
    </recommendedName>
</protein>
<feature type="compositionally biased region" description="Polar residues" evidence="3">
    <location>
        <begin position="210"/>
        <end position="245"/>
    </location>
</feature>
<feature type="compositionally biased region" description="Pro residues" evidence="3">
    <location>
        <begin position="68"/>
        <end position="77"/>
    </location>
</feature>
<feature type="region of interest" description="Disordered" evidence="3">
    <location>
        <begin position="1312"/>
        <end position="1333"/>
    </location>
</feature>
<evidence type="ECO:0000256" key="2">
    <source>
        <dbReference type="PROSITE-ProRule" id="PRU00723"/>
    </source>
</evidence>
<feature type="compositionally biased region" description="Polar residues" evidence="3">
    <location>
        <begin position="367"/>
        <end position="381"/>
    </location>
</feature>
<feature type="compositionally biased region" description="Polar residues" evidence="3">
    <location>
        <begin position="516"/>
        <end position="537"/>
    </location>
</feature>
<dbReference type="SMART" id="SM00356">
    <property type="entry name" value="ZnF_C3H1"/>
    <property type="match status" value="2"/>
</dbReference>
<keyword evidence="1" id="KW-0507">mRNA processing</keyword>
<feature type="domain" description="SURP motif" evidence="5">
    <location>
        <begin position="285"/>
        <end position="333"/>
    </location>
</feature>
<feature type="compositionally biased region" description="Pro residues" evidence="3">
    <location>
        <begin position="182"/>
        <end position="201"/>
    </location>
</feature>
<feature type="compositionally biased region" description="Polar residues" evidence="3">
    <location>
        <begin position="1225"/>
        <end position="1236"/>
    </location>
</feature>
<evidence type="ECO:0008006" key="8">
    <source>
        <dbReference type="Google" id="ProtNLM"/>
    </source>
</evidence>
<dbReference type="InterPro" id="IPR000061">
    <property type="entry name" value="Surp"/>
</dbReference>
<dbReference type="InterPro" id="IPR000571">
    <property type="entry name" value="Znf_CCCH"/>
</dbReference>
<proteinExistence type="predicted"/>
<feature type="region of interest" description="Disordered" evidence="3">
    <location>
        <begin position="1708"/>
        <end position="1729"/>
    </location>
</feature>
<feature type="domain" description="C3H1-type" evidence="4">
    <location>
        <begin position="1503"/>
        <end position="1533"/>
    </location>
</feature>
<feature type="region of interest" description="Disordered" evidence="3">
    <location>
        <begin position="872"/>
        <end position="931"/>
    </location>
</feature>
<reference evidence="6" key="1">
    <citation type="journal article" date="2017" name="Nature">
        <title>The genome of Chenopodium quinoa.</title>
        <authorList>
            <person name="Jarvis D.E."/>
            <person name="Ho Y.S."/>
            <person name="Lightfoot D.J."/>
            <person name="Schmoeckel S.M."/>
            <person name="Li B."/>
            <person name="Borm T.J.A."/>
            <person name="Ohyanagi H."/>
            <person name="Mineta K."/>
            <person name="Michell C.T."/>
            <person name="Saber N."/>
            <person name="Kharbatia N.M."/>
            <person name="Rupper R.R."/>
            <person name="Sharp A.R."/>
            <person name="Dally N."/>
            <person name="Boughton B.A."/>
            <person name="Woo Y.H."/>
            <person name="Gao G."/>
            <person name="Schijlen E.G.W.M."/>
            <person name="Guo X."/>
            <person name="Momin A.A."/>
            <person name="Negrao S."/>
            <person name="Al-Babili S."/>
            <person name="Gehring C."/>
            <person name="Roessner U."/>
            <person name="Jung C."/>
            <person name="Murphy K."/>
            <person name="Arold S.T."/>
            <person name="Gojobori T."/>
            <person name="van der Linden C.G."/>
            <person name="van Loo E.N."/>
            <person name="Jellen E.N."/>
            <person name="Maughan P.J."/>
            <person name="Tester M."/>
        </authorList>
    </citation>
    <scope>NUCLEOTIDE SEQUENCE [LARGE SCALE GENOMIC DNA]</scope>
    <source>
        <strain evidence="6">cv. PI 614886</strain>
    </source>
</reference>
<keyword evidence="2" id="KW-0862">Zinc</keyword>
<reference evidence="6" key="2">
    <citation type="submission" date="2021-03" db="UniProtKB">
        <authorList>
            <consortium name="EnsemblPlants"/>
        </authorList>
    </citation>
    <scope>IDENTIFICATION</scope>
</reference>
<dbReference type="OMA" id="YQQAPPH"/>
<feature type="compositionally biased region" description="Polar residues" evidence="3">
    <location>
        <begin position="742"/>
        <end position="751"/>
    </location>
</feature>
<feature type="compositionally biased region" description="Polar residues" evidence="3">
    <location>
        <begin position="165"/>
        <end position="178"/>
    </location>
</feature>
<feature type="region of interest" description="Disordered" evidence="3">
    <location>
        <begin position="1"/>
        <end position="261"/>
    </location>
</feature>
<feature type="compositionally biased region" description="Basic and acidic residues" evidence="3">
    <location>
        <begin position="499"/>
        <end position="514"/>
    </location>
</feature>
<dbReference type="GO" id="GO:0003723">
    <property type="term" value="F:RNA binding"/>
    <property type="evidence" value="ECO:0007669"/>
    <property type="project" value="InterPro"/>
</dbReference>
<evidence type="ECO:0000259" key="4">
    <source>
        <dbReference type="PROSITE" id="PS50103"/>
    </source>
</evidence>
<feature type="region of interest" description="Disordered" evidence="3">
    <location>
        <begin position="360"/>
        <end position="386"/>
    </location>
</feature>
<dbReference type="PROSITE" id="PS50103">
    <property type="entry name" value="ZF_C3H1"/>
    <property type="match status" value="2"/>
</dbReference>
<evidence type="ECO:0000259" key="5">
    <source>
        <dbReference type="PROSITE" id="PS50128"/>
    </source>
</evidence>
<feature type="region of interest" description="Disordered" evidence="3">
    <location>
        <begin position="1118"/>
        <end position="1152"/>
    </location>
</feature>
<keyword evidence="2" id="KW-0479">Metal-binding</keyword>
<feature type="compositionally biased region" description="Basic and acidic residues" evidence="3">
    <location>
        <begin position="483"/>
        <end position="492"/>
    </location>
</feature>
<feature type="region of interest" description="Disordered" evidence="3">
    <location>
        <begin position="738"/>
        <end position="775"/>
    </location>
</feature>
<feature type="compositionally biased region" description="Low complexity" evidence="3">
    <location>
        <begin position="1132"/>
        <end position="1143"/>
    </location>
</feature>
<dbReference type="Proteomes" id="UP000596660">
    <property type="component" value="Unplaced"/>
</dbReference>
<dbReference type="GO" id="GO:0008270">
    <property type="term" value="F:zinc ion binding"/>
    <property type="evidence" value="ECO:0007669"/>
    <property type="project" value="UniProtKB-KW"/>
</dbReference>
<sequence length="1785" mass="195564">MYGRGNYAPRFGQGLQRPMAPYQQQLAGHPSASLFQPGNAAPLQPVIQQGGPPHGVPPRGPAYLNAPSAPPSMPHQGPPVSTSNTGQPYMHRPLTGHSGAPAQLPYLATQQNFVSGSPNPNPPPPPPPSMGHPRAPPPPPFMQLPPPPPQAPPPPTAAGHFSPANFDSANQQSSESHMSSLGPPPPPLPPSPPPRAPPPPSACSSSSPGKFSTPTNTASVSPTQSGHDSISEQVLVSESSGNVTTHSHKSGATPISDEDESLKQSVLLDLPPPPPKPADENVVRNIEVLCQFIAKNGPEFEEMACKKEYGNPEFNFLVGGDPGSEASCAHEYFLWMKKKCGLVNDLHKVQGRRDLSHMYGDCEPSAGPNSVPNVRTSQSPADSDVDMEDDITQSDKEHGVNHSVEDVEPEPVLAGNVYEPQMQENENDLQCSRGNSLSLKSSPSVKIKTSAEIKPEKLGGQPADIHSPFRLIQNYASDDSSDDDGKLSRENVKIMADSPHSKSGDLSSHYDLEHGNMNSKSSKTPETGLDQSVTTCIESALNKDRDDLQSIQDGLQEKPTAVLSRKYASDSVDDRVEGSNPNTAFHGKYVSSLKNAEKEDKKSTPTAVKVDEFGRLVKEGGSESESEDAHHIRRRGRRDRSRSHSRSRSPSDRRRKRSPRRSPRRRKERRGRSRSRSPKRRRSRSRSPYRPGGDFRGEKLRRGNVQTQECFDFLKGRCYRGASCRYLHVEVDKSEYSRRYNNKQQTENVGSVDNPGKHGGSASVKSPHGHNDTKGERMQLDFDKHESRDLASQTCDDERNKAEFVDDAVRPSASDAEKFNTDVNQCAVSMKEDQVLGSSGELIPQLPIYEKHPLSSMPSATEQVIHLSQAAGANDRLEEESQKTGSSPLGLSLNEPNPVKMPNESTVNASAPDFTHQVSPLPPPPVPQQPTNTPQVPNLLAPSVSFPPQSVNIESGPLYQTPLPQSHYPVPLNPTWNTLPQPRPSHMGGASMPGTHLQFQHGNFPLRNDFPGPMSLRGHPGELPGFSQAGGFPHHTYHLPSNSFPAQPFSGPNLARDDIYSQFPTQSLVPSSSFVSGVTPQPGSFQGDLSVKNAQSFPVENLASESSKQSFQNHLLAQKRPPYGPHLTAVESSVSSHLGGSKSMPGYSSSTLDKDNPSSFFDVGGSRISTHYNPYASTFDQPLSTRFSSIAFTQERGDVGGIKYDGQSAGDHGSRQIISSSNSSKVGGQTLPTSGGDQYDPLFDSINPFSESIKNAQKQDHAADNSYIMLKFSSRHNVLDVEENNKQKVVGAVPATVSLENDEFGETADAEVGAVENGSPSSPNEDADVAEGGIEIDQVKSEGRSKKNKDSRSMKLFKVAVANFVKEVLKPQWRQGNMSKEVFKTIVKKTVDKVSGSMKNHRLPKSQAKIDHYIDSSRRKLTQLVELDILPITKSLTSQNHDHKNYANQPYRDTHAFCEQNKAWLTKVGVQLAGSREGMDVTARSWSYKMQGNRLAGNVGCDKPIRQVCLKFTMGRCFRGELCKYLYGYHEYATSTSDIVSVSDIPADVKKKANKKNKKKRSKMETSACYEEPMKEEVADPSKQGMQFNSWLDTSLSDANTMSLSGVPVEMEISASKNNDLENVLMRDQPTKKKVKRPDTSCEETVVENIILADKHKIENDQNAQLRNQVTQLLQVEKEQKLQIRERDTTIQNLQDKIEGLEQQLNEALRSAESRSGSVPDSNLKAAEDNVDSSAVLKKLVEELVMDLSQPQPMRVYARRKVKPRQQQQQFTAAEQITTAKNTSL</sequence>
<feature type="zinc finger region" description="C3H1-type" evidence="2">
    <location>
        <begin position="704"/>
        <end position="731"/>
    </location>
</feature>
<feature type="compositionally biased region" description="Pro residues" evidence="3">
    <location>
        <begin position="119"/>
        <end position="156"/>
    </location>
</feature>
<feature type="compositionally biased region" description="Basic residues" evidence="3">
    <location>
        <begin position="1553"/>
        <end position="1562"/>
    </location>
</feature>
<dbReference type="Gene3D" id="3.30.1370.210">
    <property type="match status" value="1"/>
</dbReference>
<keyword evidence="7" id="KW-1185">Reference proteome</keyword>
<feature type="compositionally biased region" description="Polar residues" evidence="3">
    <location>
        <begin position="422"/>
        <end position="444"/>
    </location>
</feature>
<feature type="compositionally biased region" description="Low complexity" evidence="3">
    <location>
        <begin position="1766"/>
        <end position="1785"/>
    </location>
</feature>
<dbReference type="SUPFAM" id="SSF109905">
    <property type="entry name" value="Surp module (SWAP domain)"/>
    <property type="match status" value="1"/>
</dbReference>
<dbReference type="InterPro" id="IPR035967">
    <property type="entry name" value="SWAP/Surp_sf"/>
</dbReference>
<feature type="region of interest" description="Disordered" evidence="3">
    <location>
        <begin position="1553"/>
        <end position="1581"/>
    </location>
</feature>